<dbReference type="EnsemblPlants" id="MELO3C030688.2.1">
    <property type="protein sequence ID" value="MELO3C030688.2.1"/>
    <property type="gene ID" value="MELO3C030688.2"/>
</dbReference>
<sequence length="41" mass="4651">MSLSFSIRLELYCLLRFPSSEIKFITKAISRLSGSLTDNGR</sequence>
<proteinExistence type="predicted"/>
<protein>
    <submittedName>
        <fullName evidence="1">Uncharacterized protein</fullName>
    </submittedName>
</protein>
<evidence type="ECO:0000313" key="1">
    <source>
        <dbReference type="EnsemblPlants" id="MELO3C030688.2.1"/>
    </source>
</evidence>
<dbReference type="AlphaFoldDB" id="A0A9I9E9J9"/>
<accession>A0A9I9E9J9</accession>
<dbReference type="Gramene" id="MELO3C030688.2.1">
    <property type="protein sequence ID" value="MELO3C030688.2.1"/>
    <property type="gene ID" value="MELO3C030688.2"/>
</dbReference>
<reference evidence="1" key="1">
    <citation type="submission" date="2023-03" db="UniProtKB">
        <authorList>
            <consortium name="EnsemblPlants"/>
        </authorList>
    </citation>
    <scope>IDENTIFICATION</scope>
</reference>
<name>A0A9I9E9J9_CUCME</name>
<organism evidence="1">
    <name type="scientific">Cucumis melo</name>
    <name type="common">Muskmelon</name>
    <dbReference type="NCBI Taxonomy" id="3656"/>
    <lineage>
        <taxon>Eukaryota</taxon>
        <taxon>Viridiplantae</taxon>
        <taxon>Streptophyta</taxon>
        <taxon>Embryophyta</taxon>
        <taxon>Tracheophyta</taxon>
        <taxon>Spermatophyta</taxon>
        <taxon>Magnoliopsida</taxon>
        <taxon>eudicotyledons</taxon>
        <taxon>Gunneridae</taxon>
        <taxon>Pentapetalae</taxon>
        <taxon>rosids</taxon>
        <taxon>fabids</taxon>
        <taxon>Cucurbitales</taxon>
        <taxon>Cucurbitaceae</taxon>
        <taxon>Benincaseae</taxon>
        <taxon>Cucumis</taxon>
    </lineage>
</organism>